<reference evidence="1 2" key="1">
    <citation type="journal article" date="2022" name="Genome Biol. Evol.">
        <title>The Spruce Budworm Genome: Reconstructing the Evolutionary History of Antifreeze Proteins.</title>
        <authorList>
            <person name="Beliveau C."/>
            <person name="Gagne P."/>
            <person name="Picq S."/>
            <person name="Vernygora O."/>
            <person name="Keeling C.I."/>
            <person name="Pinkney K."/>
            <person name="Doucet D."/>
            <person name="Wen F."/>
            <person name="Johnston J.S."/>
            <person name="Maaroufi H."/>
            <person name="Boyle B."/>
            <person name="Laroche J."/>
            <person name="Dewar K."/>
            <person name="Juretic N."/>
            <person name="Blackburn G."/>
            <person name="Nisole A."/>
            <person name="Brunet B."/>
            <person name="Brandao M."/>
            <person name="Lumley L."/>
            <person name="Duan J."/>
            <person name="Quan G."/>
            <person name="Lucarotti C.J."/>
            <person name="Roe A.D."/>
            <person name="Sperling F.A.H."/>
            <person name="Levesque R.C."/>
            <person name="Cusson M."/>
        </authorList>
    </citation>
    <scope>NUCLEOTIDE SEQUENCE [LARGE SCALE GENOMIC DNA]</scope>
    <source>
        <strain evidence="1">Glfc:IPQL:Cfum</strain>
    </source>
</reference>
<name>A0ACC0JBI8_CHOFU</name>
<dbReference type="Proteomes" id="UP001064048">
    <property type="component" value="Chromosome 16"/>
</dbReference>
<evidence type="ECO:0000313" key="2">
    <source>
        <dbReference type="Proteomes" id="UP001064048"/>
    </source>
</evidence>
<sequence>MVSKVLGLFVFAAVATLGSSELTQIFLEDESLTFITNPLIGKSLTIPKFVFDTLQSCHVVLPSGVLVEVFPNNELDDPYITFLDAVEPFRSCGIGFHGAPVSHSGTYELYSMVQDWANSGLSLTRKKFHLTLVESDPWHGEMSGSSSINMRVRRERRRLVAGELMQDFAQNTTLHGLGYIADKKLSTIENVLLRSSKRKEYIVGTQTKYSEYIKQPQELFTRYITTPQLFAEQVELIIIVFNVLKTFINVIISNNEKEQASVKKRVRRERRQLVAGELVQDFAQNTTLHGLRYIAEKRLSLVENSNNEKEQASVKKRVRRERRQLVAGELVQDFAQNTTLHGLRYIAEKRLSLVENDDTEDSMLYEAVCLILGLPNEMTPKPFNVRIVEKIFEVSPNIDDILHSCNLYGSIGDCKELFNPVLTMEGRSTYSRPDASIILKHENEDVSRFYNTNNDGFKVFLHHPADLPQSSVFFYAAPNEQRISLGLKLSITNTSSSLRTYAADTRRCYFPGERELRYFHTYTDNNCKLECLSNYTLQLLQYDEREGDYNRGGQCRCYPLCLNIQFTRIEMFYKTPKIVPMRRSELFGMTDFFANCGGLLGLFLGFSFLSILEIVYFCTLRLGCSFRRNTQPAENTTQKDEKRFDSSVSLNMLQAENITEKDEERDGSSLCQNAQQLENNTQTDEERLGGSPCLNTQQIEKNTEKNEEPY</sequence>
<proteinExistence type="predicted"/>
<accession>A0ACC0JBI8</accession>
<keyword evidence="2" id="KW-1185">Reference proteome</keyword>
<evidence type="ECO:0000313" key="1">
    <source>
        <dbReference type="EMBL" id="KAI8421506.1"/>
    </source>
</evidence>
<organism evidence="1 2">
    <name type="scientific">Choristoneura fumiferana</name>
    <name type="common">Spruce budworm moth</name>
    <name type="synonym">Archips fumiferana</name>
    <dbReference type="NCBI Taxonomy" id="7141"/>
    <lineage>
        <taxon>Eukaryota</taxon>
        <taxon>Metazoa</taxon>
        <taxon>Ecdysozoa</taxon>
        <taxon>Arthropoda</taxon>
        <taxon>Hexapoda</taxon>
        <taxon>Insecta</taxon>
        <taxon>Pterygota</taxon>
        <taxon>Neoptera</taxon>
        <taxon>Endopterygota</taxon>
        <taxon>Lepidoptera</taxon>
        <taxon>Glossata</taxon>
        <taxon>Ditrysia</taxon>
        <taxon>Tortricoidea</taxon>
        <taxon>Tortricidae</taxon>
        <taxon>Tortricinae</taxon>
        <taxon>Choristoneura</taxon>
    </lineage>
</organism>
<comment type="caution">
    <text evidence="1">The sequence shown here is derived from an EMBL/GenBank/DDBJ whole genome shotgun (WGS) entry which is preliminary data.</text>
</comment>
<protein>
    <submittedName>
        <fullName evidence="1">Uncharacterized protein</fullName>
    </submittedName>
</protein>
<gene>
    <name evidence="1" type="ORF">MSG28_009550</name>
</gene>
<dbReference type="EMBL" id="CM046116">
    <property type="protein sequence ID" value="KAI8421506.1"/>
    <property type="molecule type" value="Genomic_DNA"/>
</dbReference>